<comment type="caution">
    <text evidence="1">The sequence shown here is derived from an EMBL/GenBank/DDBJ whole genome shotgun (WGS) entry which is preliminary data.</text>
</comment>
<dbReference type="EMBL" id="JBJURJ010000005">
    <property type="protein sequence ID" value="MFM9328436.1"/>
    <property type="molecule type" value="Genomic_DNA"/>
</dbReference>
<keyword evidence="2" id="KW-1185">Reference proteome</keyword>
<evidence type="ECO:0000313" key="2">
    <source>
        <dbReference type="Proteomes" id="UP001631969"/>
    </source>
</evidence>
<name>A0ACC7NWH6_9BACL</name>
<accession>A0ACC7NWH6</accession>
<organism evidence="1 2">
    <name type="scientific">Paenibacillus mesotrionivorans</name>
    <dbReference type="NCBI Taxonomy" id="3160968"/>
    <lineage>
        <taxon>Bacteria</taxon>
        <taxon>Bacillati</taxon>
        <taxon>Bacillota</taxon>
        <taxon>Bacilli</taxon>
        <taxon>Bacillales</taxon>
        <taxon>Paenibacillaceae</taxon>
        <taxon>Paenibacillus</taxon>
    </lineage>
</organism>
<sequence>MGTKKMITGLLILVFAVAQPAPAWAGAAKIVLDAGHGGSDPGAVGVNGLYEKTVNFDVVNRVKAILEGRGYEVALTRDSDIYLSLAQRVAITNSLAPDLFVSVHANAHTNPSINGSLVLYYDKDYPQADYPPSDAMAALTPESKRLAQLVQDAMVKSAGTVDRGLVPSAVYVARMGSVPSILVETAFLSNAGDAANLADADFRQKLAAGIAVGIEAYKPLEKPGAFADVSLSHWANEAILKLKNKGILEGEAGKYYPERALTRAEFVTMLERQFSLPEPAAAGGTTPGNATVTGSTYGGGSGGSQGTSAAAVKFKDLPASHWAYAVMQKAASTGILSGYEDGTIRPDKPLTRGEAAALIDRVIWPGSSQKATATVFKDVPLSLWSAASINRLKDKGIVEGATATTFAPERSMTRAEMAALLSRLIR</sequence>
<proteinExistence type="predicted"/>
<keyword evidence="1" id="KW-0378">Hydrolase</keyword>
<protein>
    <submittedName>
        <fullName evidence="1">N-acetylmuramoyl-L-alanine amidase</fullName>
        <ecNumber evidence="1">3.5.1.28</ecNumber>
    </submittedName>
</protein>
<evidence type="ECO:0000313" key="1">
    <source>
        <dbReference type="EMBL" id="MFM9328436.1"/>
    </source>
</evidence>
<reference evidence="1" key="1">
    <citation type="submission" date="2024-12" db="EMBL/GenBank/DDBJ databases">
        <authorList>
            <person name="Wu N."/>
        </authorList>
    </citation>
    <scope>NUCLEOTIDE SEQUENCE</scope>
    <source>
        <strain evidence="1">P15</strain>
    </source>
</reference>
<dbReference type="Proteomes" id="UP001631969">
    <property type="component" value="Unassembled WGS sequence"/>
</dbReference>
<gene>
    <name evidence="1" type="ORF">ACI1P1_09070</name>
</gene>
<dbReference type="EC" id="3.5.1.28" evidence="1"/>